<dbReference type="EC" id="3.4.19.12" evidence="1"/>
<keyword evidence="1" id="KW-0788">Thiol protease</keyword>
<dbReference type="AlphaFoldDB" id="A0A078BD65"/>
<dbReference type="Pfam" id="PF00443">
    <property type="entry name" value="UCH"/>
    <property type="match status" value="1"/>
</dbReference>
<dbReference type="InterPro" id="IPR028889">
    <property type="entry name" value="USP"/>
</dbReference>
<dbReference type="InterPro" id="IPR050185">
    <property type="entry name" value="Ub_carboxyl-term_hydrolase"/>
</dbReference>
<dbReference type="PROSITE" id="PS00973">
    <property type="entry name" value="USP_2"/>
    <property type="match status" value="1"/>
</dbReference>
<name>A0A078BD65_STYLE</name>
<dbReference type="CDD" id="cd02674">
    <property type="entry name" value="Peptidase_C19R"/>
    <property type="match status" value="1"/>
</dbReference>
<dbReference type="PROSITE" id="PS00972">
    <property type="entry name" value="USP_1"/>
    <property type="match status" value="1"/>
</dbReference>
<feature type="compositionally biased region" description="Polar residues" evidence="2">
    <location>
        <begin position="23"/>
        <end position="44"/>
    </location>
</feature>
<feature type="domain" description="USP" evidence="3">
    <location>
        <begin position="362"/>
        <end position="705"/>
    </location>
</feature>
<evidence type="ECO:0000256" key="2">
    <source>
        <dbReference type="SAM" id="MobiDB-lite"/>
    </source>
</evidence>
<comment type="catalytic activity">
    <reaction evidence="1">
        <text>Thiol-dependent hydrolysis of ester, thioester, amide, peptide and isopeptide bonds formed by the C-terminal Gly of ubiquitin (a 76-residue protein attached to proteins as an intracellular targeting signal).</text>
        <dbReference type="EC" id="3.4.19.12"/>
    </reaction>
</comment>
<dbReference type="EMBL" id="CCKQ01019142">
    <property type="protein sequence ID" value="CDW91152.1"/>
    <property type="molecule type" value="Genomic_DNA"/>
</dbReference>
<reference evidence="4 5" key="1">
    <citation type="submission" date="2014-06" db="EMBL/GenBank/DDBJ databases">
        <authorList>
            <person name="Swart Estienne"/>
        </authorList>
    </citation>
    <scope>NUCLEOTIDE SEQUENCE [LARGE SCALE GENOMIC DNA]</scope>
    <source>
        <strain evidence="4 5">130c</strain>
    </source>
</reference>
<evidence type="ECO:0000313" key="5">
    <source>
        <dbReference type="Proteomes" id="UP000039865"/>
    </source>
</evidence>
<dbReference type="GO" id="GO:0006508">
    <property type="term" value="P:proteolysis"/>
    <property type="evidence" value="ECO:0007669"/>
    <property type="project" value="UniProtKB-KW"/>
</dbReference>
<dbReference type="PANTHER" id="PTHR21646:SF23">
    <property type="entry name" value="UBIQUITIN CARBOXYL-TERMINAL HYDROLASE USP2"/>
    <property type="match status" value="1"/>
</dbReference>
<dbReference type="GO" id="GO:0016579">
    <property type="term" value="P:protein deubiquitination"/>
    <property type="evidence" value="ECO:0007669"/>
    <property type="project" value="InterPro"/>
</dbReference>
<gene>
    <name evidence="4" type="primary">Contig12864.g13725</name>
    <name evidence="4" type="ORF">STYLEM_20304</name>
</gene>
<dbReference type="PANTHER" id="PTHR21646">
    <property type="entry name" value="UBIQUITIN CARBOXYL-TERMINAL HYDROLASE"/>
    <property type="match status" value="1"/>
</dbReference>
<keyword evidence="1" id="KW-0645">Protease</keyword>
<sequence>MKTPLYQNYIFNNENQLNYSQRSMLSENQPKKSQNFSSMHAQNQNDKENQMASKDFVAASQIFRKNIENQQAMNPHQNQQYTALNQSSRVNQQNSMMKPQIFDYNLKPQEPQILQSSTLAAREMKSCRALEIAQRLTSPQASLSQGNQLNLSGLNNSSNGIANFSQRSITPNKTNTYQIQQKTIGSLSMNSQSYHANSKSSSNLLNGKSSTRIANYQRELILLKPEQQIRCYDEKNTKPQQTSINIILCQYQRVDSATNALRQQSAVKQQTATSKYRSQTNSIRKTFGQERKYSFSSCPANNLNQNSYQKSNENETMSTKDETSSMQSSQSQASLQSQIQSQQTSKKDTPVLMKPLREHIVLGLKNIGNTCYMNSILQCIFVTPKLTEYFLEGGFKKEYEASSRQILLGKDFYLLLSAIQNAKQGQGVAVPSDLKQSISKKSPQFRSSGQQDAQEFLRCFLEQLNEELNRVIIKPPYQEINFDNLSLLQQSQGWWKYNKSRENSLIQDIFEGQLFLKTQCQICGYESYKFDNYMDLSIPIPIKNTRSGRSTFDNAVQLEDCLNAFIQEEDMEKCGYKCQKCKSEDNFKNQMTVWKYPQILVIHLKRFQYSTSWKQKLNVKVNIPFEIDMRKYAPYSSNDFSQLTFLEDEQILKNNTKYSLYGMCHHFGSLYGGHYLSCNDSIVQQIDAPNNINSESAYLLFYQLQEMPKNEGNFNSKL</sequence>
<dbReference type="OrthoDB" id="292964at2759"/>
<proteinExistence type="inferred from homology"/>
<accession>A0A078BD65</accession>
<dbReference type="GO" id="GO:0004843">
    <property type="term" value="F:cysteine-type deubiquitinase activity"/>
    <property type="evidence" value="ECO:0007669"/>
    <property type="project" value="UniProtKB-UniRule"/>
</dbReference>
<feature type="region of interest" description="Disordered" evidence="2">
    <location>
        <begin position="23"/>
        <end position="49"/>
    </location>
</feature>
<feature type="compositionally biased region" description="Low complexity" evidence="2">
    <location>
        <begin position="324"/>
        <end position="344"/>
    </location>
</feature>
<feature type="compositionally biased region" description="Polar residues" evidence="2">
    <location>
        <begin position="297"/>
        <end position="317"/>
    </location>
</feature>
<keyword evidence="1 4" id="KW-0378">Hydrolase</keyword>
<evidence type="ECO:0000256" key="1">
    <source>
        <dbReference type="RuleBase" id="RU366025"/>
    </source>
</evidence>
<organism evidence="4 5">
    <name type="scientific">Stylonychia lemnae</name>
    <name type="common">Ciliate</name>
    <dbReference type="NCBI Taxonomy" id="5949"/>
    <lineage>
        <taxon>Eukaryota</taxon>
        <taxon>Sar</taxon>
        <taxon>Alveolata</taxon>
        <taxon>Ciliophora</taxon>
        <taxon>Intramacronucleata</taxon>
        <taxon>Spirotrichea</taxon>
        <taxon>Stichotrichia</taxon>
        <taxon>Sporadotrichida</taxon>
        <taxon>Oxytrichidae</taxon>
        <taxon>Stylonychinae</taxon>
        <taxon>Stylonychia</taxon>
    </lineage>
</organism>
<keyword evidence="5" id="KW-1185">Reference proteome</keyword>
<evidence type="ECO:0000259" key="3">
    <source>
        <dbReference type="PROSITE" id="PS50235"/>
    </source>
</evidence>
<dbReference type="SUPFAM" id="SSF54001">
    <property type="entry name" value="Cysteine proteinases"/>
    <property type="match status" value="1"/>
</dbReference>
<dbReference type="Proteomes" id="UP000039865">
    <property type="component" value="Unassembled WGS sequence"/>
</dbReference>
<dbReference type="InterPro" id="IPR018200">
    <property type="entry name" value="USP_CS"/>
</dbReference>
<feature type="region of interest" description="Disordered" evidence="2">
    <location>
        <begin position="297"/>
        <end position="351"/>
    </location>
</feature>
<dbReference type="InterPro" id="IPR038765">
    <property type="entry name" value="Papain-like_cys_pep_sf"/>
</dbReference>
<keyword evidence="1" id="KW-0833">Ubl conjugation pathway</keyword>
<comment type="similarity">
    <text evidence="1">Belongs to the peptidase C19 family.</text>
</comment>
<evidence type="ECO:0000313" key="4">
    <source>
        <dbReference type="EMBL" id="CDW91152.1"/>
    </source>
</evidence>
<protein>
    <recommendedName>
        <fullName evidence="1">Ubiquitin carboxyl-terminal hydrolase</fullName>
        <ecNumber evidence="1">3.4.19.12</ecNumber>
    </recommendedName>
</protein>
<dbReference type="PROSITE" id="PS50235">
    <property type="entry name" value="USP_3"/>
    <property type="match status" value="1"/>
</dbReference>
<dbReference type="InParanoid" id="A0A078BD65"/>
<dbReference type="Gene3D" id="3.90.70.10">
    <property type="entry name" value="Cysteine proteinases"/>
    <property type="match status" value="1"/>
</dbReference>
<dbReference type="InterPro" id="IPR001394">
    <property type="entry name" value="Peptidase_C19_UCH"/>
</dbReference>